<name>A0A9D5D619_9LILI</name>
<evidence type="ECO:0000313" key="1">
    <source>
        <dbReference type="EMBL" id="KAJ0985194.1"/>
    </source>
</evidence>
<protein>
    <submittedName>
        <fullName evidence="1">Uncharacterized protein</fullName>
    </submittedName>
</protein>
<organism evidence="1 2">
    <name type="scientific">Dioscorea zingiberensis</name>
    <dbReference type="NCBI Taxonomy" id="325984"/>
    <lineage>
        <taxon>Eukaryota</taxon>
        <taxon>Viridiplantae</taxon>
        <taxon>Streptophyta</taxon>
        <taxon>Embryophyta</taxon>
        <taxon>Tracheophyta</taxon>
        <taxon>Spermatophyta</taxon>
        <taxon>Magnoliopsida</taxon>
        <taxon>Liliopsida</taxon>
        <taxon>Dioscoreales</taxon>
        <taxon>Dioscoreaceae</taxon>
        <taxon>Dioscorea</taxon>
    </lineage>
</organism>
<reference evidence="1" key="1">
    <citation type="submission" date="2021-03" db="EMBL/GenBank/DDBJ databases">
        <authorList>
            <person name="Li Z."/>
            <person name="Yang C."/>
        </authorList>
    </citation>
    <scope>NUCLEOTIDE SEQUENCE</scope>
    <source>
        <strain evidence="1">Dzin_1.0</strain>
        <tissue evidence="1">Leaf</tissue>
    </source>
</reference>
<dbReference type="AlphaFoldDB" id="A0A9D5D619"/>
<keyword evidence="2" id="KW-1185">Reference proteome</keyword>
<reference evidence="1" key="2">
    <citation type="journal article" date="2022" name="Hortic Res">
        <title>The genome of Dioscorea zingiberensis sheds light on the biosynthesis, origin and evolution of the medicinally important diosgenin saponins.</title>
        <authorList>
            <person name="Li Y."/>
            <person name="Tan C."/>
            <person name="Li Z."/>
            <person name="Guo J."/>
            <person name="Li S."/>
            <person name="Chen X."/>
            <person name="Wang C."/>
            <person name="Dai X."/>
            <person name="Yang H."/>
            <person name="Song W."/>
            <person name="Hou L."/>
            <person name="Xu J."/>
            <person name="Tong Z."/>
            <person name="Xu A."/>
            <person name="Yuan X."/>
            <person name="Wang W."/>
            <person name="Yang Q."/>
            <person name="Chen L."/>
            <person name="Sun Z."/>
            <person name="Wang K."/>
            <person name="Pan B."/>
            <person name="Chen J."/>
            <person name="Bao Y."/>
            <person name="Liu F."/>
            <person name="Qi X."/>
            <person name="Gang D.R."/>
            <person name="Wen J."/>
            <person name="Li J."/>
        </authorList>
    </citation>
    <scope>NUCLEOTIDE SEQUENCE</scope>
    <source>
        <strain evidence="1">Dzin_1.0</strain>
    </source>
</reference>
<dbReference type="Proteomes" id="UP001085076">
    <property type="component" value="Miscellaneous, Linkage group lg01"/>
</dbReference>
<dbReference type="EMBL" id="JAGGNH010000001">
    <property type="protein sequence ID" value="KAJ0985194.1"/>
    <property type="molecule type" value="Genomic_DNA"/>
</dbReference>
<gene>
    <name evidence="1" type="ORF">J5N97_003550</name>
</gene>
<evidence type="ECO:0000313" key="2">
    <source>
        <dbReference type="Proteomes" id="UP001085076"/>
    </source>
</evidence>
<accession>A0A9D5D619</accession>
<proteinExistence type="predicted"/>
<sequence>MFPSLLAIRSYLPPSINEPSDLNRDKPSNPQTVASTIVGNGVALEAAILDCAGVDAGAADTGVDAGAADAGVDAGAADAGVDVAQEGAGAEDVDAKVAADIWCRCCCSVDDGEQSLVGVRRNNGPGLELPVIGCWRGVAAVVVLAGGCGVLCGSADRSWCRRDIGVDVAASRWSRSGAGRVAEMCPKRFCAGPVIDPGEEMRFASKAWAGGEALSRRKGCCEEVRSGRGGATARRRLVLWITAMGLQIEGERQQGGRIGEGWPRSGSAW</sequence>
<comment type="caution">
    <text evidence="1">The sequence shown here is derived from an EMBL/GenBank/DDBJ whole genome shotgun (WGS) entry which is preliminary data.</text>
</comment>